<dbReference type="InterPro" id="IPR000626">
    <property type="entry name" value="Ubiquitin-like_dom"/>
</dbReference>
<dbReference type="InterPro" id="IPR050158">
    <property type="entry name" value="Ubiquitin_ubiquitin-like"/>
</dbReference>
<dbReference type="InParanoid" id="A0A5E4FFW8"/>
<protein>
    <submittedName>
        <fullName evidence="3">PREDICTED: polyubiquitin</fullName>
    </submittedName>
</protein>
<evidence type="ECO:0000259" key="2">
    <source>
        <dbReference type="PROSITE" id="PS50053"/>
    </source>
</evidence>
<dbReference type="Gene3D" id="3.10.20.90">
    <property type="entry name" value="Phosphatidylinositol 3-kinase Catalytic Subunit, Chain A, domain 1"/>
    <property type="match status" value="1"/>
</dbReference>
<organism evidence="3 4">
    <name type="scientific">Prunus dulcis</name>
    <name type="common">Almond</name>
    <name type="synonym">Amygdalus dulcis</name>
    <dbReference type="NCBI Taxonomy" id="3755"/>
    <lineage>
        <taxon>Eukaryota</taxon>
        <taxon>Viridiplantae</taxon>
        <taxon>Streptophyta</taxon>
        <taxon>Embryophyta</taxon>
        <taxon>Tracheophyta</taxon>
        <taxon>Spermatophyta</taxon>
        <taxon>Magnoliopsida</taxon>
        <taxon>eudicotyledons</taxon>
        <taxon>Gunneridae</taxon>
        <taxon>Pentapetalae</taxon>
        <taxon>rosids</taxon>
        <taxon>fabids</taxon>
        <taxon>Rosales</taxon>
        <taxon>Rosaceae</taxon>
        <taxon>Amygdaloideae</taxon>
        <taxon>Amygdaleae</taxon>
        <taxon>Prunus</taxon>
    </lineage>
</organism>
<dbReference type="Proteomes" id="UP000327085">
    <property type="component" value="Chromosome 6"/>
</dbReference>
<dbReference type="Pfam" id="PF00240">
    <property type="entry name" value="ubiquitin"/>
    <property type="match status" value="1"/>
</dbReference>
<dbReference type="PANTHER" id="PTHR10666">
    <property type="entry name" value="UBIQUITIN"/>
    <property type="match status" value="1"/>
</dbReference>
<evidence type="ECO:0000313" key="4">
    <source>
        <dbReference type="Proteomes" id="UP000327085"/>
    </source>
</evidence>
<keyword evidence="1" id="KW-1017">Isopeptide bond</keyword>
<evidence type="ECO:0000256" key="1">
    <source>
        <dbReference type="ARBA" id="ARBA00022499"/>
    </source>
</evidence>
<dbReference type="GO" id="GO:0003729">
    <property type="term" value="F:mRNA binding"/>
    <property type="evidence" value="ECO:0007669"/>
    <property type="project" value="UniProtKB-ARBA"/>
</dbReference>
<dbReference type="AlphaFoldDB" id="A0A5E4FFW8"/>
<dbReference type="Gramene" id="VVA26049">
    <property type="protein sequence ID" value="VVA26049"/>
    <property type="gene ID" value="Prudul26B017671"/>
</dbReference>
<evidence type="ECO:0000313" key="3">
    <source>
        <dbReference type="EMBL" id="VVA26049.1"/>
    </source>
</evidence>
<feature type="domain" description="Ubiquitin-like" evidence="2">
    <location>
        <begin position="154"/>
        <end position="182"/>
    </location>
</feature>
<reference evidence="4" key="1">
    <citation type="journal article" date="2020" name="Plant J.">
        <title>Transposons played a major role in the diversification between the closely related almond and peach genomes: results from the almond genome sequence.</title>
        <authorList>
            <person name="Alioto T."/>
            <person name="Alexiou K.G."/>
            <person name="Bardil A."/>
            <person name="Barteri F."/>
            <person name="Castanera R."/>
            <person name="Cruz F."/>
            <person name="Dhingra A."/>
            <person name="Duval H."/>
            <person name="Fernandez I Marti A."/>
            <person name="Frias L."/>
            <person name="Galan B."/>
            <person name="Garcia J.L."/>
            <person name="Howad W."/>
            <person name="Gomez-Garrido J."/>
            <person name="Gut M."/>
            <person name="Julca I."/>
            <person name="Morata J."/>
            <person name="Puigdomenech P."/>
            <person name="Ribeca P."/>
            <person name="Rubio Cabetas M.J."/>
            <person name="Vlasova A."/>
            <person name="Wirthensohn M."/>
            <person name="Garcia-Mas J."/>
            <person name="Gabaldon T."/>
            <person name="Casacuberta J.M."/>
            <person name="Arus P."/>
        </authorList>
    </citation>
    <scope>NUCLEOTIDE SEQUENCE [LARGE SCALE GENOMIC DNA]</scope>
    <source>
        <strain evidence="4">cv. Texas</strain>
    </source>
</reference>
<dbReference type="SUPFAM" id="SSF54236">
    <property type="entry name" value="Ubiquitin-like"/>
    <property type="match status" value="1"/>
</dbReference>
<proteinExistence type="predicted"/>
<dbReference type="EMBL" id="CABIKO010000101">
    <property type="protein sequence ID" value="VVA26049.1"/>
    <property type="molecule type" value="Genomic_DNA"/>
</dbReference>
<dbReference type="InterPro" id="IPR029071">
    <property type="entry name" value="Ubiquitin-like_domsf"/>
</dbReference>
<accession>A0A5E4FFW8</accession>
<gene>
    <name evidence="3" type="ORF">ALMOND_2B017671</name>
</gene>
<sequence length="325" mass="36556">MFPSLHVPSSSSATSSLGFGGREISSGDCVQEVMAGVGSPVRFGGGLRLRLRWSLGRRKYRRRGRAHEKVAGKDLGWVVAESLERERNDNGPLFFFFCDAKDDDVGAQCIQAIRRRFGPISVDDPPGSSVDPRPGYEDEEAGLHELGVASRTRKQLEDGRTLTDYNIQKESTLHLVLRLRGGMQIFVKTLTSVHEIRYPRKAPFPNPTQSVVILPGLEKRFQIGFYLGFEIGFHGYGLQGRWVRERDGSPCSIGRQAAQELGIPEIQFWTASACGFVGYLQYSELVKRGVVPFKEQSWEHQQWQFIKWGPSKERGWMGEVGYSWG</sequence>
<dbReference type="PROSITE" id="PS50053">
    <property type="entry name" value="UBIQUITIN_2"/>
    <property type="match status" value="1"/>
</dbReference>
<dbReference type="Gene3D" id="3.40.50.2000">
    <property type="entry name" value="Glycogen Phosphorylase B"/>
    <property type="match status" value="1"/>
</dbReference>
<name>A0A5E4FFW8_PRUDU</name>